<dbReference type="SUPFAM" id="SSF54928">
    <property type="entry name" value="RNA-binding domain, RBD"/>
    <property type="match status" value="2"/>
</dbReference>
<keyword evidence="1" id="KW-0694">RNA-binding</keyword>
<dbReference type="InterPro" id="IPR035979">
    <property type="entry name" value="RBD_domain_sf"/>
</dbReference>
<protein>
    <recommendedName>
        <fullName evidence="2">RRM domain-containing protein</fullName>
    </recommendedName>
</protein>
<dbReference type="AlphaFoldDB" id="A0AAD1ZA04"/>
<evidence type="ECO:0000259" key="2">
    <source>
        <dbReference type="SMART" id="SM00360"/>
    </source>
</evidence>
<evidence type="ECO:0000256" key="1">
    <source>
        <dbReference type="ARBA" id="ARBA00022884"/>
    </source>
</evidence>
<dbReference type="GO" id="GO:0009535">
    <property type="term" value="C:chloroplast thylakoid membrane"/>
    <property type="evidence" value="ECO:0007669"/>
    <property type="project" value="TreeGrafter"/>
</dbReference>
<organism evidence="3 4">
    <name type="scientific">Fraxinus pennsylvanica</name>
    <dbReference type="NCBI Taxonomy" id="56036"/>
    <lineage>
        <taxon>Eukaryota</taxon>
        <taxon>Viridiplantae</taxon>
        <taxon>Streptophyta</taxon>
        <taxon>Embryophyta</taxon>
        <taxon>Tracheophyta</taxon>
        <taxon>Spermatophyta</taxon>
        <taxon>Magnoliopsida</taxon>
        <taxon>eudicotyledons</taxon>
        <taxon>Gunneridae</taxon>
        <taxon>Pentapetalae</taxon>
        <taxon>asterids</taxon>
        <taxon>lamiids</taxon>
        <taxon>Lamiales</taxon>
        <taxon>Oleaceae</taxon>
        <taxon>Oleeae</taxon>
        <taxon>Fraxinus</taxon>
    </lineage>
</organism>
<feature type="domain" description="RRM" evidence="2">
    <location>
        <begin position="109"/>
        <end position="182"/>
    </location>
</feature>
<dbReference type="PANTHER" id="PTHR48025">
    <property type="entry name" value="OS02G0815200 PROTEIN"/>
    <property type="match status" value="1"/>
</dbReference>
<dbReference type="Proteomes" id="UP000834106">
    <property type="component" value="Chromosome 7"/>
</dbReference>
<name>A0AAD1ZA04_9LAMI</name>
<evidence type="ECO:0000313" key="4">
    <source>
        <dbReference type="Proteomes" id="UP000834106"/>
    </source>
</evidence>
<gene>
    <name evidence="3" type="ORF">FPE_LOCUS11551</name>
</gene>
<dbReference type="SMART" id="SM00360">
    <property type="entry name" value="RRM"/>
    <property type="match status" value="2"/>
</dbReference>
<dbReference type="GO" id="GO:1901259">
    <property type="term" value="P:chloroplast rRNA processing"/>
    <property type="evidence" value="ECO:0007669"/>
    <property type="project" value="TreeGrafter"/>
</dbReference>
<dbReference type="InterPro" id="IPR050502">
    <property type="entry name" value="Euk_RNA-bind_prot"/>
</dbReference>
<dbReference type="GO" id="GO:0003729">
    <property type="term" value="F:mRNA binding"/>
    <property type="evidence" value="ECO:0007669"/>
    <property type="project" value="TreeGrafter"/>
</dbReference>
<reference evidence="3" key="1">
    <citation type="submission" date="2023-05" db="EMBL/GenBank/DDBJ databases">
        <authorList>
            <person name="Huff M."/>
        </authorList>
    </citation>
    <scope>NUCLEOTIDE SEQUENCE</scope>
</reference>
<evidence type="ECO:0000313" key="3">
    <source>
        <dbReference type="EMBL" id="CAI9764121.1"/>
    </source>
</evidence>
<feature type="domain" description="RRM" evidence="2">
    <location>
        <begin position="209"/>
        <end position="281"/>
    </location>
</feature>
<keyword evidence="4" id="KW-1185">Reference proteome</keyword>
<proteinExistence type="predicted"/>
<dbReference type="Gene3D" id="3.30.70.330">
    <property type="match status" value="2"/>
</dbReference>
<dbReference type="Pfam" id="PF00076">
    <property type="entry name" value="RRM_1"/>
    <property type="match status" value="2"/>
</dbReference>
<dbReference type="InterPro" id="IPR000504">
    <property type="entry name" value="RRM_dom"/>
</dbReference>
<dbReference type="InterPro" id="IPR012677">
    <property type="entry name" value="Nucleotide-bd_a/b_plait_sf"/>
</dbReference>
<sequence>MSSICLTSSSSSSRFCKTRINIQNELPLFSSSAIFFPLHPQFLAFSFSRPFPHYFQNITQISTSPFFFLSQNTKTKTPTSSALAHYINRDEISDQDFPVMTPPSSPSCQLYVCNLPRSCGISELLDIFKPYGTVQSVEVSRNSETGVSRGCGNVAMSSVDEAKAAISALDASDVGDREMRVMFADDMNKELQSLGSVPRKNLIFESPHKIYVGNLARSVNPSDLRNLFSQFGTVVSSRVLHDRKSGKNRVYGFVSVSSSVELENAISLDGTDFCGRKLLVREVLNYNKP</sequence>
<accession>A0AAD1ZA04</accession>
<dbReference type="EMBL" id="OU503042">
    <property type="protein sequence ID" value="CAI9764121.1"/>
    <property type="molecule type" value="Genomic_DNA"/>
</dbReference>
<dbReference type="PANTHER" id="PTHR48025:SF7">
    <property type="entry name" value="RNA-BINDING (RRM_RBD_RNP MOTIFS) FAMILY PROTEIN"/>
    <property type="match status" value="1"/>
</dbReference>